<name>A0AAW2UPP7_SESRA</name>
<feature type="compositionally biased region" description="Acidic residues" evidence="1">
    <location>
        <begin position="78"/>
        <end position="94"/>
    </location>
</feature>
<feature type="compositionally biased region" description="Basic and acidic residues" evidence="1">
    <location>
        <begin position="120"/>
        <end position="132"/>
    </location>
</feature>
<reference evidence="2" key="1">
    <citation type="submission" date="2020-06" db="EMBL/GenBank/DDBJ databases">
        <authorList>
            <person name="Li T."/>
            <person name="Hu X."/>
            <person name="Zhang T."/>
            <person name="Song X."/>
            <person name="Zhang H."/>
            <person name="Dai N."/>
            <person name="Sheng W."/>
            <person name="Hou X."/>
            <person name="Wei L."/>
        </authorList>
    </citation>
    <scope>NUCLEOTIDE SEQUENCE</scope>
    <source>
        <strain evidence="2">G02</strain>
        <tissue evidence="2">Leaf</tissue>
    </source>
</reference>
<organism evidence="2">
    <name type="scientific">Sesamum radiatum</name>
    <name type="common">Black benniseed</name>
    <dbReference type="NCBI Taxonomy" id="300843"/>
    <lineage>
        <taxon>Eukaryota</taxon>
        <taxon>Viridiplantae</taxon>
        <taxon>Streptophyta</taxon>
        <taxon>Embryophyta</taxon>
        <taxon>Tracheophyta</taxon>
        <taxon>Spermatophyta</taxon>
        <taxon>Magnoliopsida</taxon>
        <taxon>eudicotyledons</taxon>
        <taxon>Gunneridae</taxon>
        <taxon>Pentapetalae</taxon>
        <taxon>asterids</taxon>
        <taxon>lamiids</taxon>
        <taxon>Lamiales</taxon>
        <taxon>Pedaliaceae</taxon>
        <taxon>Sesamum</taxon>
    </lineage>
</organism>
<sequence length="171" mass="19366">MVTFYVFSSKLSLFAFDGLRKTTGRTLMLFRNRANNCLTRAKGKKLSVTNQEDPGSGVEEKIPAQKRRGRPQKSLKDEIDEDEPQKMDDEDSDDTTGLPNKDTKSKIATQNGKKRKRNIQVKEKIESVKEENGSVTRSSADEENKSNGFRQNGNRRKNKPRRAAEAVVECN</sequence>
<protein>
    <submittedName>
        <fullName evidence="2">Uncharacterized protein</fullName>
    </submittedName>
</protein>
<dbReference type="PANTHER" id="PTHR34055">
    <property type="entry name" value="OS09G0491596 PROTEIN"/>
    <property type="match status" value="1"/>
</dbReference>
<dbReference type="PANTHER" id="PTHR34055:SF1">
    <property type="entry name" value="EXPRESSED PROTEIN"/>
    <property type="match status" value="1"/>
</dbReference>
<proteinExistence type="predicted"/>
<dbReference type="AlphaFoldDB" id="A0AAW2UPP7"/>
<reference evidence="2" key="2">
    <citation type="journal article" date="2024" name="Plant">
        <title>Genomic evolution and insights into agronomic trait innovations of Sesamum species.</title>
        <authorList>
            <person name="Miao H."/>
            <person name="Wang L."/>
            <person name="Qu L."/>
            <person name="Liu H."/>
            <person name="Sun Y."/>
            <person name="Le M."/>
            <person name="Wang Q."/>
            <person name="Wei S."/>
            <person name="Zheng Y."/>
            <person name="Lin W."/>
            <person name="Duan Y."/>
            <person name="Cao H."/>
            <person name="Xiong S."/>
            <person name="Wang X."/>
            <person name="Wei L."/>
            <person name="Li C."/>
            <person name="Ma Q."/>
            <person name="Ju M."/>
            <person name="Zhao R."/>
            <person name="Li G."/>
            <person name="Mu C."/>
            <person name="Tian Q."/>
            <person name="Mei H."/>
            <person name="Zhang T."/>
            <person name="Gao T."/>
            <person name="Zhang H."/>
        </authorList>
    </citation>
    <scope>NUCLEOTIDE SEQUENCE</scope>
    <source>
        <strain evidence="2">G02</strain>
    </source>
</reference>
<feature type="region of interest" description="Disordered" evidence="1">
    <location>
        <begin position="45"/>
        <end position="171"/>
    </location>
</feature>
<accession>A0AAW2UPP7</accession>
<dbReference type="EMBL" id="JACGWJ010000005">
    <property type="protein sequence ID" value="KAL0418548.1"/>
    <property type="molecule type" value="Genomic_DNA"/>
</dbReference>
<gene>
    <name evidence="2" type="ORF">Sradi_1268300</name>
</gene>
<evidence type="ECO:0000313" key="2">
    <source>
        <dbReference type="EMBL" id="KAL0418548.1"/>
    </source>
</evidence>
<evidence type="ECO:0000256" key="1">
    <source>
        <dbReference type="SAM" id="MobiDB-lite"/>
    </source>
</evidence>
<feature type="compositionally biased region" description="Basic residues" evidence="1">
    <location>
        <begin position="64"/>
        <end position="73"/>
    </location>
</feature>
<comment type="caution">
    <text evidence="2">The sequence shown here is derived from an EMBL/GenBank/DDBJ whole genome shotgun (WGS) entry which is preliminary data.</text>
</comment>